<dbReference type="InterPro" id="IPR001752">
    <property type="entry name" value="Kinesin_motor_dom"/>
</dbReference>
<dbReference type="PANTHER" id="PTHR47968">
    <property type="entry name" value="CENTROMERE PROTEIN E"/>
    <property type="match status" value="1"/>
</dbReference>
<evidence type="ECO:0000256" key="6">
    <source>
        <dbReference type="ARBA" id="ARBA00023212"/>
    </source>
</evidence>
<evidence type="ECO:0000256" key="1">
    <source>
        <dbReference type="ARBA" id="ARBA00004245"/>
    </source>
</evidence>
<comment type="subcellular location">
    <subcellularLocation>
        <location evidence="1">Cytoplasm</location>
        <location evidence="1">Cytoskeleton</location>
    </subcellularLocation>
</comment>
<feature type="binding site" evidence="7">
    <location>
        <begin position="82"/>
        <end position="89"/>
    </location>
    <ligand>
        <name>ATP</name>
        <dbReference type="ChEBI" id="CHEBI:30616"/>
    </ligand>
</feature>
<sequence>MTTRNDDISVAVRARPSLDGNHVNEWAIEDRVIYATRSYLMPFGFDHIFSQKKTNFDIYAEVVKPVVTSFVAGQHGTVLTFGEKFSGKTHTMMGHHQDPGVIRRAVPQIFSEISSFKTGIRKFVVRVGFLEIDNEGIRDLLLCAPDRRRRRGNHPSWTVAGSSPRIVTNVAQALAYIDEFGGFPCDERAHPLSSKLHSIFRVTIESSSRIPDEKSKERGNLRVSQLNFVDLVGTDGIAGTRHLGEGQICLFLTELGRVIRKLTTTLKKRSDSRRRVARMALLCHICPTEFESTLATLEFASGAKLVQRRPLIKQMLAGDYCALHGGIDRLLALISEIQIETSKKIAETTEVLEEVDELLGAMSRTAKGSPQKVLDRHSPPTTESPEDLADVLEDCHGNDETWALGLFRNSPPTCGGTGIVDEVLSYLRNFCSQTFNDDLLRASLRTLICSMVSLRRAERLLECAQQTRDDFESSDFEE</sequence>
<keyword evidence="3 7" id="KW-0067">ATP-binding</keyword>
<proteinExistence type="inferred from homology"/>
<protein>
    <submittedName>
        <fullName evidence="11">Kinesin-like protein KIN-7N</fullName>
    </submittedName>
</protein>
<dbReference type="AlphaFoldDB" id="A0AAJ6QSU6"/>
<dbReference type="PANTHER" id="PTHR47968:SF75">
    <property type="entry name" value="CENTROMERE-ASSOCIATED PROTEIN E"/>
    <property type="match status" value="1"/>
</dbReference>
<dbReference type="RefSeq" id="XP_003742705.1">
    <property type="nucleotide sequence ID" value="XM_003742657.1"/>
</dbReference>
<evidence type="ECO:0000313" key="10">
    <source>
        <dbReference type="Proteomes" id="UP000694867"/>
    </source>
</evidence>
<accession>A0AAJ6QSU6</accession>
<dbReference type="GO" id="GO:0005524">
    <property type="term" value="F:ATP binding"/>
    <property type="evidence" value="ECO:0007669"/>
    <property type="project" value="UniProtKB-UniRule"/>
</dbReference>
<comment type="similarity">
    <text evidence="7">Belongs to the TRAFAC class myosin-kinesin ATPase superfamily. Kinesin family.</text>
</comment>
<organism evidence="10 11">
    <name type="scientific">Galendromus occidentalis</name>
    <name type="common">western predatory mite</name>
    <dbReference type="NCBI Taxonomy" id="34638"/>
    <lineage>
        <taxon>Eukaryota</taxon>
        <taxon>Metazoa</taxon>
        <taxon>Ecdysozoa</taxon>
        <taxon>Arthropoda</taxon>
        <taxon>Chelicerata</taxon>
        <taxon>Arachnida</taxon>
        <taxon>Acari</taxon>
        <taxon>Parasitiformes</taxon>
        <taxon>Mesostigmata</taxon>
        <taxon>Gamasina</taxon>
        <taxon>Phytoseioidea</taxon>
        <taxon>Phytoseiidae</taxon>
        <taxon>Typhlodrominae</taxon>
        <taxon>Galendromus</taxon>
    </lineage>
</organism>
<name>A0AAJ6QSU6_9ACAR</name>
<feature type="domain" description="Kinesin motor" evidence="9">
    <location>
        <begin position="7"/>
        <end position="263"/>
    </location>
</feature>
<dbReference type="Gene3D" id="3.40.850.10">
    <property type="entry name" value="Kinesin motor domain"/>
    <property type="match status" value="1"/>
</dbReference>
<evidence type="ECO:0000256" key="4">
    <source>
        <dbReference type="ARBA" id="ARBA00023054"/>
    </source>
</evidence>
<dbReference type="InterPro" id="IPR027640">
    <property type="entry name" value="Kinesin-like_fam"/>
</dbReference>
<keyword evidence="10" id="KW-1185">Reference proteome</keyword>
<evidence type="ECO:0000256" key="5">
    <source>
        <dbReference type="ARBA" id="ARBA00023175"/>
    </source>
</evidence>
<evidence type="ECO:0000256" key="3">
    <source>
        <dbReference type="ARBA" id="ARBA00022840"/>
    </source>
</evidence>
<dbReference type="GO" id="GO:0008017">
    <property type="term" value="F:microtubule binding"/>
    <property type="evidence" value="ECO:0007669"/>
    <property type="project" value="InterPro"/>
</dbReference>
<dbReference type="GeneID" id="100903983"/>
<evidence type="ECO:0000313" key="11">
    <source>
        <dbReference type="RefSeq" id="XP_003742705.1"/>
    </source>
</evidence>
<keyword evidence="5 7" id="KW-0505">Motor protein</keyword>
<dbReference type="Proteomes" id="UP000694867">
    <property type="component" value="Unplaced"/>
</dbReference>
<dbReference type="PROSITE" id="PS50067">
    <property type="entry name" value="KINESIN_MOTOR_2"/>
    <property type="match status" value="1"/>
</dbReference>
<keyword evidence="4" id="KW-0175">Coiled coil</keyword>
<dbReference type="PRINTS" id="PR00380">
    <property type="entry name" value="KINESINHEAVY"/>
</dbReference>
<dbReference type="SUPFAM" id="SSF52540">
    <property type="entry name" value="P-loop containing nucleoside triphosphate hydrolases"/>
    <property type="match status" value="1"/>
</dbReference>
<dbReference type="Pfam" id="PF00225">
    <property type="entry name" value="Kinesin"/>
    <property type="match status" value="1"/>
</dbReference>
<dbReference type="SMART" id="SM00129">
    <property type="entry name" value="KISc"/>
    <property type="match status" value="1"/>
</dbReference>
<dbReference type="GO" id="GO:0007018">
    <property type="term" value="P:microtubule-based movement"/>
    <property type="evidence" value="ECO:0007669"/>
    <property type="project" value="InterPro"/>
</dbReference>
<keyword evidence="6" id="KW-0206">Cytoskeleton</keyword>
<evidence type="ECO:0000256" key="7">
    <source>
        <dbReference type="PROSITE-ProRule" id="PRU00283"/>
    </source>
</evidence>
<gene>
    <name evidence="11" type="primary">LOC100903983</name>
</gene>
<evidence type="ECO:0000256" key="2">
    <source>
        <dbReference type="ARBA" id="ARBA00022741"/>
    </source>
</evidence>
<feature type="region of interest" description="Disordered" evidence="8">
    <location>
        <begin position="367"/>
        <end position="386"/>
    </location>
</feature>
<dbReference type="InterPro" id="IPR036961">
    <property type="entry name" value="Kinesin_motor_dom_sf"/>
</dbReference>
<reference evidence="11" key="1">
    <citation type="submission" date="2025-08" db="UniProtKB">
        <authorList>
            <consortium name="RefSeq"/>
        </authorList>
    </citation>
    <scope>IDENTIFICATION</scope>
</reference>
<keyword evidence="6" id="KW-0963">Cytoplasm</keyword>
<dbReference type="InterPro" id="IPR027417">
    <property type="entry name" value="P-loop_NTPase"/>
</dbReference>
<keyword evidence="2 7" id="KW-0547">Nucleotide-binding</keyword>
<dbReference type="GO" id="GO:0003777">
    <property type="term" value="F:microtubule motor activity"/>
    <property type="evidence" value="ECO:0007669"/>
    <property type="project" value="InterPro"/>
</dbReference>
<evidence type="ECO:0000259" key="9">
    <source>
        <dbReference type="PROSITE" id="PS50067"/>
    </source>
</evidence>
<evidence type="ECO:0000256" key="8">
    <source>
        <dbReference type="SAM" id="MobiDB-lite"/>
    </source>
</evidence>
<dbReference type="GO" id="GO:0015630">
    <property type="term" value="C:microtubule cytoskeleton"/>
    <property type="evidence" value="ECO:0007669"/>
    <property type="project" value="UniProtKB-ARBA"/>
</dbReference>
<dbReference type="KEGG" id="goe:100903983"/>